<evidence type="ECO:0000256" key="1">
    <source>
        <dbReference type="ARBA" id="ARBA00006252"/>
    </source>
</evidence>
<comment type="caution">
    <text evidence="4">The sequence shown here is derived from an EMBL/GenBank/DDBJ whole genome shotgun (WGS) entry which is preliminary data.</text>
</comment>
<feature type="domain" description="Flavodoxin-like fold" evidence="3">
    <location>
        <begin position="1"/>
        <end position="181"/>
    </location>
</feature>
<evidence type="ECO:0000256" key="2">
    <source>
        <dbReference type="ARBA" id="ARBA00023002"/>
    </source>
</evidence>
<sequence length="192" mass="20693">MTICLIQGHPHGNSGHFCHALADAYEAGAREAGATVNRLAIAALDFPLLSDPDDFPTPPPASIREAQEAVSAADHLVIVYPLWLGTMPALLKAFFEQLCRNEFAIAQNEKGGWPRQMLKGKSARVIVTMGMPAPAYRLFFGAHGVKSMESGILGMAGIKPVHDTLIGGAGELTPDQARKHLDHVRNLGRHEK</sequence>
<dbReference type="GO" id="GO:0003955">
    <property type="term" value="F:NAD(P)H dehydrogenase (quinone) activity"/>
    <property type="evidence" value="ECO:0007669"/>
    <property type="project" value="TreeGrafter"/>
</dbReference>
<dbReference type="InterPro" id="IPR003680">
    <property type="entry name" value="Flavodoxin_fold"/>
</dbReference>
<dbReference type="PANTHER" id="PTHR10204">
    <property type="entry name" value="NAD P H OXIDOREDUCTASE-RELATED"/>
    <property type="match status" value="1"/>
</dbReference>
<dbReference type="Proteomes" id="UP000613582">
    <property type="component" value="Unassembled WGS sequence"/>
</dbReference>
<dbReference type="Gene3D" id="3.40.50.360">
    <property type="match status" value="1"/>
</dbReference>
<proteinExistence type="inferred from homology"/>
<gene>
    <name evidence="4" type="ORF">GCM10011342_20120</name>
</gene>
<dbReference type="InterPro" id="IPR051545">
    <property type="entry name" value="NAD(P)H_dehydrogenase_qn"/>
</dbReference>
<evidence type="ECO:0000313" key="5">
    <source>
        <dbReference type="Proteomes" id="UP000613582"/>
    </source>
</evidence>
<dbReference type="InterPro" id="IPR029039">
    <property type="entry name" value="Flavoprotein-like_sf"/>
</dbReference>
<name>A0A8J2V355_9PROT</name>
<protein>
    <submittedName>
        <fullName evidence="4">Dehydrogenase</fullName>
    </submittedName>
</protein>
<keyword evidence="5" id="KW-1185">Reference proteome</keyword>
<keyword evidence="2" id="KW-0560">Oxidoreductase</keyword>
<dbReference type="SUPFAM" id="SSF52218">
    <property type="entry name" value="Flavoproteins"/>
    <property type="match status" value="1"/>
</dbReference>
<dbReference type="Pfam" id="PF02525">
    <property type="entry name" value="Flavodoxin_2"/>
    <property type="match status" value="1"/>
</dbReference>
<dbReference type="AlphaFoldDB" id="A0A8J2V355"/>
<organism evidence="4 5">
    <name type="scientific">Aquisalinus flavus</name>
    <dbReference type="NCBI Taxonomy" id="1526572"/>
    <lineage>
        <taxon>Bacteria</taxon>
        <taxon>Pseudomonadati</taxon>
        <taxon>Pseudomonadota</taxon>
        <taxon>Alphaproteobacteria</taxon>
        <taxon>Parvularculales</taxon>
        <taxon>Parvularculaceae</taxon>
        <taxon>Aquisalinus</taxon>
    </lineage>
</organism>
<evidence type="ECO:0000259" key="3">
    <source>
        <dbReference type="Pfam" id="PF02525"/>
    </source>
</evidence>
<reference evidence="4" key="2">
    <citation type="submission" date="2020-09" db="EMBL/GenBank/DDBJ databases">
        <authorList>
            <person name="Sun Q."/>
            <person name="Zhou Y."/>
        </authorList>
    </citation>
    <scope>NUCLEOTIDE SEQUENCE</scope>
    <source>
        <strain evidence="4">CGMCC 1.12921</strain>
    </source>
</reference>
<dbReference type="PANTHER" id="PTHR10204:SF34">
    <property type="entry name" value="NAD(P)H DEHYDROGENASE [QUINONE] 1 ISOFORM 1"/>
    <property type="match status" value="1"/>
</dbReference>
<reference evidence="4" key="1">
    <citation type="journal article" date="2014" name="Int. J. Syst. Evol. Microbiol.">
        <title>Complete genome sequence of Corynebacterium casei LMG S-19264T (=DSM 44701T), isolated from a smear-ripened cheese.</title>
        <authorList>
            <consortium name="US DOE Joint Genome Institute (JGI-PGF)"/>
            <person name="Walter F."/>
            <person name="Albersmeier A."/>
            <person name="Kalinowski J."/>
            <person name="Ruckert C."/>
        </authorList>
    </citation>
    <scope>NUCLEOTIDE SEQUENCE</scope>
    <source>
        <strain evidence="4">CGMCC 1.12921</strain>
    </source>
</reference>
<accession>A0A8J2V355</accession>
<comment type="similarity">
    <text evidence="1">Belongs to the NAD(P)H dehydrogenase (quinone) family.</text>
</comment>
<dbReference type="RefSeq" id="WP_188158549.1">
    <property type="nucleotide sequence ID" value="NZ_BMGH01000001.1"/>
</dbReference>
<dbReference type="GO" id="GO:0005829">
    <property type="term" value="C:cytosol"/>
    <property type="evidence" value="ECO:0007669"/>
    <property type="project" value="TreeGrafter"/>
</dbReference>
<dbReference type="EMBL" id="BMGH01000001">
    <property type="protein sequence ID" value="GGD11291.1"/>
    <property type="molecule type" value="Genomic_DNA"/>
</dbReference>
<evidence type="ECO:0000313" key="4">
    <source>
        <dbReference type="EMBL" id="GGD11291.1"/>
    </source>
</evidence>